<dbReference type="PANTHER" id="PTHR10110:SF86">
    <property type="entry name" value="SODIUM_HYDROGEN EXCHANGER 7"/>
    <property type="match status" value="1"/>
</dbReference>
<dbReference type="Gene3D" id="6.10.140.1330">
    <property type="match status" value="1"/>
</dbReference>
<dbReference type="GO" id="GO:0005886">
    <property type="term" value="C:plasma membrane"/>
    <property type="evidence" value="ECO:0007669"/>
    <property type="project" value="UniProtKB-SubCell"/>
</dbReference>
<protein>
    <submittedName>
        <fullName evidence="12">Sodium/proton antiporter, CPA1 family</fullName>
    </submittedName>
</protein>
<dbReference type="InterPro" id="IPR018422">
    <property type="entry name" value="Cation/H_exchanger_CPA1"/>
</dbReference>
<dbReference type="GO" id="GO:0051453">
    <property type="term" value="P:regulation of intracellular pH"/>
    <property type="evidence" value="ECO:0007669"/>
    <property type="project" value="TreeGrafter"/>
</dbReference>
<evidence type="ECO:0000313" key="13">
    <source>
        <dbReference type="Proteomes" id="UP000193834"/>
    </source>
</evidence>
<comment type="similarity">
    <text evidence="10">Belongs to the monovalent cation:proton antiporter 1 (CPA1) transporter (TC 2.A.36) family.</text>
</comment>
<evidence type="ECO:0000256" key="5">
    <source>
        <dbReference type="ARBA" id="ARBA00022989"/>
    </source>
</evidence>
<dbReference type="GO" id="GO:0015386">
    <property type="term" value="F:potassium:proton antiporter activity"/>
    <property type="evidence" value="ECO:0007669"/>
    <property type="project" value="TreeGrafter"/>
</dbReference>
<evidence type="ECO:0000256" key="2">
    <source>
        <dbReference type="ARBA" id="ARBA00022448"/>
    </source>
</evidence>
<keyword evidence="13" id="KW-1185">Reference proteome</keyword>
<dbReference type="NCBIfam" id="TIGR00831">
    <property type="entry name" value="a_cpa1"/>
    <property type="match status" value="1"/>
</dbReference>
<keyword evidence="3 10" id="KW-1003">Cell membrane</keyword>
<dbReference type="GO" id="GO:0015385">
    <property type="term" value="F:sodium:proton antiporter activity"/>
    <property type="evidence" value="ECO:0007669"/>
    <property type="project" value="InterPro"/>
</dbReference>
<feature type="transmembrane region" description="Helical" evidence="10">
    <location>
        <begin position="388"/>
        <end position="410"/>
    </location>
</feature>
<feature type="transmembrane region" description="Helical" evidence="10">
    <location>
        <begin position="351"/>
        <end position="376"/>
    </location>
</feature>
<evidence type="ECO:0000256" key="8">
    <source>
        <dbReference type="ARBA" id="ARBA00023136"/>
    </source>
</evidence>
<feature type="domain" description="Cation/H+ exchanger transmembrane" evidence="11">
    <location>
        <begin position="10"/>
        <end position="412"/>
    </location>
</feature>
<keyword evidence="4 10" id="KW-0812">Transmembrane</keyword>
<dbReference type="InterPro" id="IPR004705">
    <property type="entry name" value="Cation/H_exchanger_CPA1_bac"/>
</dbReference>
<comment type="subcellular location">
    <subcellularLocation>
        <location evidence="1 10">Cell membrane</location>
        <topology evidence="1 10">Multi-pass membrane protein</topology>
    </subcellularLocation>
</comment>
<comment type="function">
    <text evidence="10">Na(+)/H(+) antiporter that extrudes sodium in exchange for external protons.</text>
</comment>
<evidence type="ECO:0000256" key="3">
    <source>
        <dbReference type="ARBA" id="ARBA00022475"/>
    </source>
</evidence>
<evidence type="ECO:0000256" key="9">
    <source>
        <dbReference type="ARBA" id="ARBA00023201"/>
    </source>
</evidence>
<evidence type="ECO:0000256" key="1">
    <source>
        <dbReference type="ARBA" id="ARBA00004651"/>
    </source>
</evidence>
<dbReference type="Pfam" id="PF00999">
    <property type="entry name" value="Na_H_Exchanger"/>
    <property type="match status" value="1"/>
</dbReference>
<reference evidence="12 13" key="1">
    <citation type="submission" date="2017-04" db="EMBL/GenBank/DDBJ databases">
        <authorList>
            <person name="Afonso C.L."/>
            <person name="Miller P.J."/>
            <person name="Scott M.A."/>
            <person name="Spackman E."/>
            <person name="Goraichik I."/>
            <person name="Dimitrov K.M."/>
            <person name="Suarez D.L."/>
            <person name="Swayne D.E."/>
        </authorList>
    </citation>
    <scope>NUCLEOTIDE SEQUENCE [LARGE SCALE GENOMIC DNA]</scope>
    <source>
        <strain evidence="12 13">11</strain>
    </source>
</reference>
<feature type="transmembrane region" description="Helical" evidence="10">
    <location>
        <begin position="110"/>
        <end position="134"/>
    </location>
</feature>
<feature type="transmembrane region" description="Helical" evidence="10">
    <location>
        <begin position="237"/>
        <end position="254"/>
    </location>
</feature>
<organism evidence="12 13">
    <name type="scientific">Paenibacillus aquistagni</name>
    <dbReference type="NCBI Taxonomy" id="1852522"/>
    <lineage>
        <taxon>Bacteria</taxon>
        <taxon>Bacillati</taxon>
        <taxon>Bacillota</taxon>
        <taxon>Bacilli</taxon>
        <taxon>Bacillales</taxon>
        <taxon>Paenibacillaceae</taxon>
        <taxon>Paenibacillus</taxon>
    </lineage>
</organism>
<dbReference type="EMBL" id="FXAZ01000008">
    <property type="protein sequence ID" value="SMG57465.1"/>
    <property type="molecule type" value="Genomic_DNA"/>
</dbReference>
<name>A0A1X7LUF6_9BACL</name>
<keyword evidence="6 10" id="KW-0915">Sodium</keyword>
<evidence type="ECO:0000259" key="11">
    <source>
        <dbReference type="Pfam" id="PF00999"/>
    </source>
</evidence>
<evidence type="ECO:0000256" key="4">
    <source>
        <dbReference type="ARBA" id="ARBA00022692"/>
    </source>
</evidence>
<feature type="transmembrane region" description="Helical" evidence="10">
    <location>
        <begin position="84"/>
        <end position="104"/>
    </location>
</feature>
<keyword evidence="10" id="KW-0050">Antiport</keyword>
<feature type="transmembrane region" description="Helical" evidence="10">
    <location>
        <begin position="311"/>
        <end position="330"/>
    </location>
</feature>
<evidence type="ECO:0000256" key="7">
    <source>
        <dbReference type="ARBA" id="ARBA00023065"/>
    </source>
</evidence>
<dbReference type="Proteomes" id="UP000193834">
    <property type="component" value="Unassembled WGS sequence"/>
</dbReference>
<sequence length="672" mass="74828">MEVLEAALLMIALLGVSQVINRFVPAIPIPLVQIALGALVALIPTGIHMPLDHELFFLLFIAPLLYNDGKHYPRKELWRLKGPILLLAVGLVFIVVVVVGYAIHRLVPTIPLAAAFGLAAILSPTDAVAVSAMAKRVQMPKSLMRLLEGESLMNDASGLVAFKFAIAAAVTGVFSLAQASVSFVLVAVGGLLAGIVVAQAISWTQVMLRRFGMEDVTIHVIIQILTPFMIYMVAENIGVSGILAAVSGGLVHAIQEERTEKSLVKLHIVSSSTWSILLFVLNGLVFVLLGLQLPDAIGTIFTDPLYSNKRVFTLIGVIYLLLFVLRYAWVYLYSRWILPANEQDQLPSARYVLITTVSGVRGAVTLAGAFSIPFFLANGEAFPERDLIIFLAAGVILLSLIVASVVLPLITKKSDSSKEQQEEKLEKVTQILGMRAAIHALHEAKTPDNALAVGVIIREYRQSIRQLSREPYRLGSKKQLRKQMIELRKLALETERQAVKRLLAEEAVEEHTANQLLNILNQSESVLSDRSYMWNVVKKEVWNRFVKRNRTGMTEAMSEANQEVLRLKLTTVQEAIMHLKQERTQDNAQAVDQLITLYSSVTDSMQARLGMERPLDEDWEQQLKELRHLGLQAERDAIQTRFEQGQITRKLANKLRFYISYRESYMLGRGEI</sequence>
<dbReference type="STRING" id="1852522.SAMN06295960_4407"/>
<feature type="transmembrane region" description="Helical" evidence="10">
    <location>
        <begin position="155"/>
        <end position="177"/>
    </location>
</feature>
<dbReference type="InterPro" id="IPR006153">
    <property type="entry name" value="Cation/H_exchanger_TM"/>
</dbReference>
<accession>A0A1X7LUF6</accession>
<feature type="transmembrane region" description="Helical" evidence="10">
    <location>
        <begin position="266"/>
        <end position="291"/>
    </location>
</feature>
<keyword evidence="5 10" id="KW-1133">Transmembrane helix</keyword>
<keyword evidence="9 10" id="KW-0739">Sodium transport</keyword>
<evidence type="ECO:0000256" key="6">
    <source>
        <dbReference type="ARBA" id="ARBA00023053"/>
    </source>
</evidence>
<proteinExistence type="inferred from homology"/>
<feature type="transmembrane region" description="Helical" evidence="10">
    <location>
        <begin position="6"/>
        <end position="24"/>
    </location>
</feature>
<keyword evidence="2 10" id="KW-0813">Transport</keyword>
<keyword evidence="7 10" id="KW-0406">Ion transport</keyword>
<dbReference type="GO" id="GO:0098719">
    <property type="term" value="P:sodium ion import across plasma membrane"/>
    <property type="evidence" value="ECO:0007669"/>
    <property type="project" value="TreeGrafter"/>
</dbReference>
<gene>
    <name evidence="12" type="ORF">SAMN06295960_4407</name>
</gene>
<dbReference type="PANTHER" id="PTHR10110">
    <property type="entry name" value="SODIUM/HYDROGEN EXCHANGER"/>
    <property type="match status" value="1"/>
</dbReference>
<dbReference type="RefSeq" id="WP_085498092.1">
    <property type="nucleotide sequence ID" value="NZ_FXAZ01000008.1"/>
</dbReference>
<feature type="transmembrane region" description="Helical" evidence="10">
    <location>
        <begin position="183"/>
        <end position="204"/>
    </location>
</feature>
<keyword evidence="8 10" id="KW-0472">Membrane</keyword>
<evidence type="ECO:0000256" key="10">
    <source>
        <dbReference type="RuleBase" id="RU366002"/>
    </source>
</evidence>
<feature type="transmembrane region" description="Helical" evidence="10">
    <location>
        <begin position="216"/>
        <end position="231"/>
    </location>
</feature>
<dbReference type="AlphaFoldDB" id="A0A1X7LUF6"/>
<evidence type="ECO:0000313" key="12">
    <source>
        <dbReference type="EMBL" id="SMG57465.1"/>
    </source>
</evidence>